<accession>A0A2U3KT22</accession>
<dbReference type="AlphaFoldDB" id="A0A2U3KT22"/>
<reference evidence="2" key="1">
    <citation type="submission" date="2018-02" db="EMBL/GenBank/DDBJ databases">
        <authorList>
            <person name="Cohen D.B."/>
            <person name="Kent A.D."/>
        </authorList>
    </citation>
    <scope>NUCLEOTIDE SEQUENCE [LARGE SCALE GENOMIC DNA]</scope>
    <source>
        <strain evidence="2">Peat soil MAG SbA1</strain>
    </source>
</reference>
<evidence type="ECO:0000313" key="2">
    <source>
        <dbReference type="EMBL" id="SPF42792.1"/>
    </source>
</evidence>
<organism evidence="2">
    <name type="scientific">Candidatus Sulfotelmatobacter kueseliae</name>
    <dbReference type="NCBI Taxonomy" id="2042962"/>
    <lineage>
        <taxon>Bacteria</taxon>
        <taxon>Pseudomonadati</taxon>
        <taxon>Acidobacteriota</taxon>
        <taxon>Terriglobia</taxon>
        <taxon>Terriglobales</taxon>
        <taxon>Candidatus Korobacteraceae</taxon>
        <taxon>Candidatus Sulfotelmatobacter</taxon>
    </lineage>
</organism>
<protein>
    <submittedName>
        <fullName evidence="2">Uncharacterized protein</fullName>
    </submittedName>
</protein>
<feature type="compositionally biased region" description="Polar residues" evidence="1">
    <location>
        <begin position="55"/>
        <end position="85"/>
    </location>
</feature>
<dbReference type="EMBL" id="OMOD01000141">
    <property type="protein sequence ID" value="SPF42792.1"/>
    <property type="molecule type" value="Genomic_DNA"/>
</dbReference>
<gene>
    <name evidence="2" type="ORF">SBA1_470014</name>
</gene>
<proteinExistence type="predicted"/>
<name>A0A2U3KT22_9BACT</name>
<sequence>MGRLRGGEFPGTGAASTFGTYAARLGEWKSKVKFTGYEGQKSCGKAIPRTADRGPQTSDLRPQTSDLGLQTQDLRPKTDCSSAAV</sequence>
<dbReference type="Proteomes" id="UP000238701">
    <property type="component" value="Unassembled WGS sequence"/>
</dbReference>
<evidence type="ECO:0000256" key="1">
    <source>
        <dbReference type="SAM" id="MobiDB-lite"/>
    </source>
</evidence>
<feature type="region of interest" description="Disordered" evidence="1">
    <location>
        <begin position="41"/>
        <end position="85"/>
    </location>
</feature>